<keyword evidence="1" id="KW-0175">Coiled coil</keyword>
<dbReference type="Proteomes" id="UP000027222">
    <property type="component" value="Unassembled WGS sequence"/>
</dbReference>
<evidence type="ECO:0000256" key="1">
    <source>
        <dbReference type="SAM" id="Coils"/>
    </source>
</evidence>
<protein>
    <submittedName>
        <fullName evidence="3">Uncharacterized protein</fullName>
    </submittedName>
</protein>
<feature type="region of interest" description="Disordered" evidence="2">
    <location>
        <begin position="29"/>
        <end position="58"/>
    </location>
</feature>
<dbReference type="HOGENOM" id="CLU_950105_0_0_1"/>
<reference evidence="4" key="1">
    <citation type="journal article" date="2014" name="Proc. Natl. Acad. Sci. U.S.A.">
        <title>Extensive sampling of basidiomycete genomes demonstrates inadequacy of the white-rot/brown-rot paradigm for wood decay fungi.</title>
        <authorList>
            <person name="Riley R."/>
            <person name="Salamov A.A."/>
            <person name="Brown D.W."/>
            <person name="Nagy L.G."/>
            <person name="Floudas D."/>
            <person name="Held B.W."/>
            <person name="Levasseur A."/>
            <person name="Lombard V."/>
            <person name="Morin E."/>
            <person name="Otillar R."/>
            <person name="Lindquist E.A."/>
            <person name="Sun H."/>
            <person name="LaButti K.M."/>
            <person name="Schmutz J."/>
            <person name="Jabbour D."/>
            <person name="Luo H."/>
            <person name="Baker S.E."/>
            <person name="Pisabarro A.G."/>
            <person name="Walton J.D."/>
            <person name="Blanchette R.A."/>
            <person name="Henrissat B."/>
            <person name="Martin F."/>
            <person name="Cullen D."/>
            <person name="Hibbett D.S."/>
            <person name="Grigoriev I.V."/>
        </authorList>
    </citation>
    <scope>NUCLEOTIDE SEQUENCE [LARGE SCALE GENOMIC DNA]</scope>
    <source>
        <strain evidence="4">CBS 339.88</strain>
    </source>
</reference>
<dbReference type="EMBL" id="KL142414">
    <property type="protein sequence ID" value="KDR67465.1"/>
    <property type="molecule type" value="Genomic_DNA"/>
</dbReference>
<keyword evidence="4" id="KW-1185">Reference proteome</keyword>
<gene>
    <name evidence="3" type="ORF">GALMADRAFT_147018</name>
</gene>
<evidence type="ECO:0000256" key="2">
    <source>
        <dbReference type="SAM" id="MobiDB-lite"/>
    </source>
</evidence>
<dbReference type="AlphaFoldDB" id="A0A067S9B3"/>
<feature type="region of interest" description="Disordered" evidence="2">
    <location>
        <begin position="258"/>
        <end position="293"/>
    </location>
</feature>
<proteinExistence type="predicted"/>
<evidence type="ECO:0000313" key="4">
    <source>
        <dbReference type="Proteomes" id="UP000027222"/>
    </source>
</evidence>
<accession>A0A067S9B3</accession>
<name>A0A067S9B3_GALM3</name>
<sequence length="293" mass="32083">MGREIVAAVDHWGFSHGHSPLSPFTIPPPAFLSSGMPEASTSTSTSTSGPLRPPPHFSILIQNPKHLHRHSSPTSNYPVHPTVSIKSPLTARLGFNNPPSKLAKVDRLQVQKLQAEHHFAIARTGRLQQAAVERQALSQLQELQVLINAAEAGATHASLEAQDAINLAKATRDSLAAEEECVKLELELCEARLTALRDEAEIAKTRVLEANFQIGHLLSQINLQRQQPLCPPSNLITEFLDRQSSGSRYLQPVLPYSFDMKANEPSDESDSSESDDDAEYVDAEPGEWADDLP</sequence>
<feature type="coiled-coil region" evidence="1">
    <location>
        <begin position="167"/>
        <end position="206"/>
    </location>
</feature>
<feature type="compositionally biased region" description="Acidic residues" evidence="2">
    <location>
        <begin position="265"/>
        <end position="293"/>
    </location>
</feature>
<organism evidence="3 4">
    <name type="scientific">Galerina marginata (strain CBS 339.88)</name>
    <dbReference type="NCBI Taxonomy" id="685588"/>
    <lineage>
        <taxon>Eukaryota</taxon>
        <taxon>Fungi</taxon>
        <taxon>Dikarya</taxon>
        <taxon>Basidiomycota</taxon>
        <taxon>Agaricomycotina</taxon>
        <taxon>Agaricomycetes</taxon>
        <taxon>Agaricomycetidae</taxon>
        <taxon>Agaricales</taxon>
        <taxon>Agaricineae</taxon>
        <taxon>Strophariaceae</taxon>
        <taxon>Galerina</taxon>
    </lineage>
</organism>
<evidence type="ECO:0000313" key="3">
    <source>
        <dbReference type="EMBL" id="KDR67465.1"/>
    </source>
</evidence>